<name>A0A8H7HLP0_9AGAM</name>
<reference evidence="2" key="1">
    <citation type="submission" date="2020-09" db="EMBL/GenBank/DDBJ databases">
        <title>Comparative genome analyses of four rice-infecting Rhizoctonia solani isolates reveal extensive enrichment of homogalacturonan modification genes.</title>
        <authorList>
            <person name="Lee D.-Y."/>
            <person name="Jeon J."/>
            <person name="Kim K.-T."/>
            <person name="Cheong K."/>
            <person name="Song H."/>
            <person name="Choi G."/>
            <person name="Ko J."/>
            <person name="Opiyo S.O."/>
            <person name="Zuo S."/>
            <person name="Madhav S."/>
            <person name="Lee Y.-H."/>
            <person name="Wang G.-L."/>
        </authorList>
    </citation>
    <scope>NUCLEOTIDE SEQUENCE</scope>
    <source>
        <strain evidence="2">AG1-IA WGL</strain>
    </source>
</reference>
<accession>A0A8H7HLP0</accession>
<dbReference type="EMBL" id="JACYCD010000299">
    <property type="protein sequence ID" value="KAF8697485.1"/>
    <property type="molecule type" value="Genomic_DNA"/>
</dbReference>
<comment type="caution">
    <text evidence="2">The sequence shown here is derived from an EMBL/GenBank/DDBJ whole genome shotgun (WGS) entry which is preliminary data.</text>
</comment>
<dbReference type="Proteomes" id="UP000602905">
    <property type="component" value="Unassembled WGS sequence"/>
</dbReference>
<gene>
    <name evidence="2" type="ORF">RHS03_07775</name>
</gene>
<dbReference type="AlphaFoldDB" id="A0A8H7HLP0"/>
<feature type="compositionally biased region" description="Polar residues" evidence="1">
    <location>
        <begin position="171"/>
        <end position="187"/>
    </location>
</feature>
<feature type="region of interest" description="Disordered" evidence="1">
    <location>
        <begin position="93"/>
        <end position="149"/>
    </location>
</feature>
<dbReference type="OrthoDB" id="3210572at2759"/>
<feature type="region of interest" description="Disordered" evidence="1">
    <location>
        <begin position="1"/>
        <end position="79"/>
    </location>
</feature>
<protein>
    <submittedName>
        <fullName evidence="2">Uncharacterized protein</fullName>
    </submittedName>
</protein>
<evidence type="ECO:0000313" key="2">
    <source>
        <dbReference type="EMBL" id="KAF8697485.1"/>
    </source>
</evidence>
<evidence type="ECO:0000256" key="1">
    <source>
        <dbReference type="SAM" id="MobiDB-lite"/>
    </source>
</evidence>
<feature type="compositionally biased region" description="Low complexity" evidence="1">
    <location>
        <begin position="1"/>
        <end position="20"/>
    </location>
</feature>
<feature type="compositionally biased region" description="Polar residues" evidence="1">
    <location>
        <begin position="128"/>
        <end position="142"/>
    </location>
</feature>
<feature type="non-terminal residue" evidence="2">
    <location>
        <position position="1"/>
    </location>
</feature>
<evidence type="ECO:0000313" key="3">
    <source>
        <dbReference type="Proteomes" id="UP000602905"/>
    </source>
</evidence>
<sequence length="195" mass="21175">MSTAAPMSSRSSSLPPSNAAGELKDSSAMTWTTATFSFPPCLSRPARAPAPLPRPRSKSRESQVSSSLGTTTSRMIGNIPGFDDFAELVISSERAIPRVTVTPTSDHPSPRTSRSLRTHPPRSKLSEPKSTTPVVPTETASLPWSKEDNDAGRVTFIFGRFRPSIVRRSAPPSTQTNQENQVRSQDFVNLPSPRE</sequence>
<feature type="region of interest" description="Disordered" evidence="1">
    <location>
        <begin position="162"/>
        <end position="195"/>
    </location>
</feature>
<organism evidence="2 3">
    <name type="scientific">Rhizoctonia solani</name>
    <dbReference type="NCBI Taxonomy" id="456999"/>
    <lineage>
        <taxon>Eukaryota</taxon>
        <taxon>Fungi</taxon>
        <taxon>Dikarya</taxon>
        <taxon>Basidiomycota</taxon>
        <taxon>Agaricomycotina</taxon>
        <taxon>Agaricomycetes</taxon>
        <taxon>Cantharellales</taxon>
        <taxon>Ceratobasidiaceae</taxon>
        <taxon>Rhizoctonia</taxon>
    </lineage>
</organism>
<feature type="compositionally biased region" description="Polar residues" evidence="1">
    <location>
        <begin position="27"/>
        <end position="36"/>
    </location>
</feature>
<feature type="compositionally biased region" description="Polar residues" evidence="1">
    <location>
        <begin position="101"/>
        <end position="113"/>
    </location>
</feature>
<proteinExistence type="predicted"/>